<dbReference type="InterPro" id="IPR036531">
    <property type="entry name" value="Rbsn_Rab-bd_sf"/>
</dbReference>
<protein>
    <recommendedName>
        <fullName evidence="5">FYVE zinc finger domain-containing protein</fullName>
    </recommendedName>
</protein>
<evidence type="ECO:0000256" key="4">
    <source>
        <dbReference type="SAM" id="MobiDB-lite"/>
    </source>
</evidence>
<evidence type="ECO:0000256" key="2">
    <source>
        <dbReference type="ARBA" id="ARBA00022771"/>
    </source>
</evidence>
<name>A0A4Y7TQQ7_COPMI</name>
<dbReference type="AlphaFoldDB" id="A0A4Y7TQQ7"/>
<feature type="compositionally biased region" description="Polar residues" evidence="4">
    <location>
        <begin position="198"/>
        <end position="213"/>
    </location>
</feature>
<feature type="region of interest" description="Disordered" evidence="4">
    <location>
        <begin position="366"/>
        <end position="393"/>
    </location>
</feature>
<feature type="compositionally biased region" description="Pro residues" evidence="4">
    <location>
        <begin position="221"/>
        <end position="230"/>
    </location>
</feature>
<feature type="compositionally biased region" description="Polar residues" evidence="4">
    <location>
        <begin position="622"/>
        <end position="637"/>
    </location>
</feature>
<dbReference type="Gene3D" id="3.30.40.10">
    <property type="entry name" value="Zinc/RING finger domain, C3HC4 (zinc finger)"/>
    <property type="match status" value="1"/>
</dbReference>
<dbReference type="EMBL" id="QPFP01000006">
    <property type="protein sequence ID" value="TEB35922.1"/>
    <property type="molecule type" value="Genomic_DNA"/>
</dbReference>
<dbReference type="InterPro" id="IPR021565">
    <property type="entry name" value="Rbsn_Rab-bd"/>
</dbReference>
<sequence>MPDPTSPPASPQYVPYQAYKSKRHSRNFSAHSATDSRPASVVVSPAASPRPLLHPDDDKDPVPPLSLVGSYGQSSSPSFTGRYMEARAGTPSIRVETVEPQSPQHGTPGTAKSLPPEPREPLTPEVTRPKTTTVVEFPTSTPSPSSSVPPSPSTSTSSNPQHAIAPQQLSPVPRKISTFRRLTPRPSAPSSPLAGVTRQVSATHSRGVSTASLPPQSAPRAPEPSRPSPPLTNGHASDRSTAPSTPSVPATSPHPVEKDLPVTPRGTVAQLEEIRPSKSQTSTLSKSTSQGSSQHNEVHRSFTSSPYQKPKSAPYRPGFQPKGVYRPLTDEFLAARRLKREGEGDAGRLKRIEHAKLERRFEKLVNLHFPEPGSEEEKAQQSKPEPKTMTRRASSFFDFDSIRTKKFSDAGDLWRGVVTGNQDKARDVRAAEQRITPWEDDNTASFHPLTCRKHHCRLCGRIVCALPPKAPQRPVTCSLLFVVDSKTRQIEEVGEGVDYGVRRKKPGTRQEEEDKFLKGVRICRDCRPVLARQQYLRSSDEQPTFAKLYSILIALEQEIEEALPQFQELIVTLNHHDQPSKDALAARRRLDRVQAAILARATNFLQKNMFPLQFIPKPTISKGKQPNGAASPNSTDTTIDRDSELAMALQPLLEQEALLESFIDEAKAQRKFEDVKTLRSNHAEIKREIERVVNASDSQGR</sequence>
<feature type="compositionally biased region" description="Low complexity" evidence="4">
    <location>
        <begin position="36"/>
        <end position="51"/>
    </location>
</feature>
<evidence type="ECO:0000313" key="6">
    <source>
        <dbReference type="EMBL" id="TEB35922.1"/>
    </source>
</evidence>
<dbReference type="GO" id="GO:0008270">
    <property type="term" value="F:zinc ion binding"/>
    <property type="evidence" value="ECO:0007669"/>
    <property type="project" value="UniProtKB-KW"/>
</dbReference>
<dbReference type="Gene3D" id="4.10.860.20">
    <property type="entry name" value="Rabenosyn, Rab binding domain"/>
    <property type="match status" value="1"/>
</dbReference>
<proteinExistence type="predicted"/>
<dbReference type="CDD" id="cd15737">
    <property type="entry name" value="FYVE2_Vac1p_like"/>
    <property type="match status" value="1"/>
</dbReference>
<feature type="region of interest" description="Disordered" evidence="4">
    <location>
        <begin position="618"/>
        <end position="638"/>
    </location>
</feature>
<keyword evidence="3" id="KW-0862">Zinc</keyword>
<dbReference type="OrthoDB" id="166134at2759"/>
<dbReference type="InterPro" id="IPR000306">
    <property type="entry name" value="Znf_FYVE"/>
</dbReference>
<keyword evidence="7" id="KW-1185">Reference proteome</keyword>
<accession>A0A4Y7TQQ7</accession>
<feature type="compositionally biased region" description="Basic and acidic residues" evidence="4">
    <location>
        <begin position="375"/>
        <end position="388"/>
    </location>
</feature>
<dbReference type="STRING" id="71717.A0A4Y7TQQ7"/>
<evidence type="ECO:0000256" key="3">
    <source>
        <dbReference type="ARBA" id="ARBA00022833"/>
    </source>
</evidence>
<feature type="compositionally biased region" description="Low complexity" evidence="4">
    <location>
        <begin position="123"/>
        <end position="146"/>
    </location>
</feature>
<evidence type="ECO:0000313" key="7">
    <source>
        <dbReference type="Proteomes" id="UP000298030"/>
    </source>
</evidence>
<dbReference type="SUPFAM" id="SSF140125">
    <property type="entry name" value="Rabenosyn-5 Rab-binding domain-like"/>
    <property type="match status" value="1"/>
</dbReference>
<dbReference type="Pfam" id="PF01363">
    <property type="entry name" value="FYVE"/>
    <property type="match status" value="1"/>
</dbReference>
<dbReference type="InterPro" id="IPR013083">
    <property type="entry name" value="Znf_RING/FYVE/PHD"/>
</dbReference>
<feature type="domain" description="FYVE zinc finger" evidence="5">
    <location>
        <begin position="433"/>
        <end position="532"/>
    </location>
</feature>
<organism evidence="6 7">
    <name type="scientific">Coprinellus micaceus</name>
    <name type="common">Glistening ink-cap mushroom</name>
    <name type="synonym">Coprinus micaceus</name>
    <dbReference type="NCBI Taxonomy" id="71717"/>
    <lineage>
        <taxon>Eukaryota</taxon>
        <taxon>Fungi</taxon>
        <taxon>Dikarya</taxon>
        <taxon>Basidiomycota</taxon>
        <taxon>Agaricomycotina</taxon>
        <taxon>Agaricomycetes</taxon>
        <taxon>Agaricomycetidae</taxon>
        <taxon>Agaricales</taxon>
        <taxon>Agaricineae</taxon>
        <taxon>Psathyrellaceae</taxon>
        <taxon>Coprinellus</taxon>
    </lineage>
</organism>
<dbReference type="SMART" id="SM00064">
    <property type="entry name" value="FYVE"/>
    <property type="match status" value="1"/>
</dbReference>
<feature type="compositionally biased region" description="Low complexity" evidence="4">
    <location>
        <begin position="277"/>
        <end position="294"/>
    </location>
</feature>
<evidence type="ECO:0000259" key="5">
    <source>
        <dbReference type="SMART" id="SM00064"/>
    </source>
</evidence>
<feature type="region of interest" description="Disordered" evidence="4">
    <location>
        <begin position="20"/>
        <end position="325"/>
    </location>
</feature>
<evidence type="ECO:0000256" key="1">
    <source>
        <dbReference type="ARBA" id="ARBA00022723"/>
    </source>
</evidence>
<gene>
    <name evidence="6" type="ORF">FA13DRAFT_1727472</name>
</gene>
<comment type="caution">
    <text evidence="6">The sequence shown here is derived from an EMBL/GenBank/DDBJ whole genome shotgun (WGS) entry which is preliminary data.</text>
</comment>
<keyword evidence="2" id="KW-0863">Zinc-finger</keyword>
<dbReference type="Proteomes" id="UP000298030">
    <property type="component" value="Unassembled WGS sequence"/>
</dbReference>
<reference evidence="6 7" key="1">
    <citation type="journal article" date="2019" name="Nat. Ecol. Evol.">
        <title>Megaphylogeny resolves global patterns of mushroom evolution.</title>
        <authorList>
            <person name="Varga T."/>
            <person name="Krizsan K."/>
            <person name="Foldi C."/>
            <person name="Dima B."/>
            <person name="Sanchez-Garcia M."/>
            <person name="Sanchez-Ramirez S."/>
            <person name="Szollosi G.J."/>
            <person name="Szarkandi J.G."/>
            <person name="Papp V."/>
            <person name="Albert L."/>
            <person name="Andreopoulos W."/>
            <person name="Angelini C."/>
            <person name="Antonin V."/>
            <person name="Barry K.W."/>
            <person name="Bougher N.L."/>
            <person name="Buchanan P."/>
            <person name="Buyck B."/>
            <person name="Bense V."/>
            <person name="Catcheside P."/>
            <person name="Chovatia M."/>
            <person name="Cooper J."/>
            <person name="Damon W."/>
            <person name="Desjardin D."/>
            <person name="Finy P."/>
            <person name="Geml J."/>
            <person name="Haridas S."/>
            <person name="Hughes K."/>
            <person name="Justo A."/>
            <person name="Karasinski D."/>
            <person name="Kautmanova I."/>
            <person name="Kiss B."/>
            <person name="Kocsube S."/>
            <person name="Kotiranta H."/>
            <person name="LaButti K.M."/>
            <person name="Lechner B.E."/>
            <person name="Liimatainen K."/>
            <person name="Lipzen A."/>
            <person name="Lukacs Z."/>
            <person name="Mihaltcheva S."/>
            <person name="Morgado L.N."/>
            <person name="Niskanen T."/>
            <person name="Noordeloos M.E."/>
            <person name="Ohm R.A."/>
            <person name="Ortiz-Santana B."/>
            <person name="Ovrebo C."/>
            <person name="Racz N."/>
            <person name="Riley R."/>
            <person name="Savchenko A."/>
            <person name="Shiryaev A."/>
            <person name="Soop K."/>
            <person name="Spirin V."/>
            <person name="Szebenyi C."/>
            <person name="Tomsovsky M."/>
            <person name="Tulloss R.E."/>
            <person name="Uehling J."/>
            <person name="Grigoriev I.V."/>
            <person name="Vagvolgyi C."/>
            <person name="Papp T."/>
            <person name="Martin F.M."/>
            <person name="Miettinen O."/>
            <person name="Hibbett D.S."/>
            <person name="Nagy L.G."/>
        </authorList>
    </citation>
    <scope>NUCLEOTIDE SEQUENCE [LARGE SCALE GENOMIC DNA]</scope>
    <source>
        <strain evidence="6 7">FP101781</strain>
    </source>
</reference>
<dbReference type="Pfam" id="PF11464">
    <property type="entry name" value="Rbsn"/>
    <property type="match status" value="1"/>
</dbReference>
<keyword evidence="1" id="KW-0479">Metal-binding</keyword>
<feature type="compositionally biased region" description="Low complexity" evidence="4">
    <location>
        <begin position="240"/>
        <end position="254"/>
    </location>
</feature>